<evidence type="ECO:0000313" key="2">
    <source>
        <dbReference type="EMBL" id="RQG88975.1"/>
    </source>
</evidence>
<comment type="caution">
    <text evidence="2">The sequence shown here is derived from an EMBL/GenBank/DDBJ whole genome shotgun (WGS) entry which is preliminary data.</text>
</comment>
<sequence length="71" mass="7640">MHFGVATIARAATNRGFDVLVVDDATASFDRTYDGESVDAGTIHRTTLAQLDGEFATIITAAEILGEQRRL</sequence>
<evidence type="ECO:0000259" key="1">
    <source>
        <dbReference type="Pfam" id="PF00857"/>
    </source>
</evidence>
<evidence type="ECO:0000313" key="3">
    <source>
        <dbReference type="Proteomes" id="UP000273828"/>
    </source>
</evidence>
<gene>
    <name evidence="2" type="ORF">EA462_11335</name>
</gene>
<proteinExistence type="predicted"/>
<dbReference type="AlphaFoldDB" id="A0A3N6P1L2"/>
<dbReference type="InterPro" id="IPR000868">
    <property type="entry name" value="Isochorismatase-like_dom"/>
</dbReference>
<accession>A0A3N6P1L2</accession>
<dbReference type="Gene3D" id="3.40.50.850">
    <property type="entry name" value="Isochorismatase-like"/>
    <property type="match status" value="1"/>
</dbReference>
<name>A0A3N6P1L2_9EURY</name>
<organism evidence="2 3">
    <name type="scientific">Natrarchaeobius halalkaliphilus</name>
    <dbReference type="NCBI Taxonomy" id="1679091"/>
    <lineage>
        <taxon>Archaea</taxon>
        <taxon>Methanobacteriati</taxon>
        <taxon>Methanobacteriota</taxon>
        <taxon>Stenosarchaea group</taxon>
        <taxon>Halobacteria</taxon>
        <taxon>Halobacteriales</taxon>
        <taxon>Natrialbaceae</taxon>
        <taxon>Natrarchaeobius</taxon>
    </lineage>
</organism>
<dbReference type="InterPro" id="IPR036380">
    <property type="entry name" value="Isochorismatase-like_sf"/>
</dbReference>
<feature type="domain" description="Isochorismatase-like" evidence="1">
    <location>
        <begin position="2"/>
        <end position="63"/>
    </location>
</feature>
<dbReference type="Pfam" id="PF00857">
    <property type="entry name" value="Isochorismatase"/>
    <property type="match status" value="1"/>
</dbReference>
<protein>
    <submittedName>
        <fullName evidence="2">Isochorismatase family protein</fullName>
    </submittedName>
</protein>
<dbReference type="EMBL" id="REFY01000004">
    <property type="protein sequence ID" value="RQG88975.1"/>
    <property type="molecule type" value="Genomic_DNA"/>
</dbReference>
<dbReference type="Proteomes" id="UP000273828">
    <property type="component" value="Unassembled WGS sequence"/>
</dbReference>
<reference evidence="2 3" key="1">
    <citation type="submission" date="2018-10" db="EMBL/GenBank/DDBJ databases">
        <title>Natrarchaeobius chitinivorans gen. nov., sp. nov., and Natrarchaeobius haloalkaliphilus sp. nov., alkaliphilic, chitin-utilizing haloarchaea from hypersaline alkaline lakes.</title>
        <authorList>
            <person name="Sorokin D.Y."/>
            <person name="Elcheninov A.G."/>
            <person name="Kostrikina N.A."/>
            <person name="Bale N.J."/>
            <person name="Sinninghe Damste J.S."/>
            <person name="Khijniak T.V."/>
            <person name="Kublanov I.V."/>
            <person name="Toshchakov S.V."/>
        </authorList>
    </citation>
    <scope>NUCLEOTIDE SEQUENCE [LARGE SCALE GENOMIC DNA]</scope>
    <source>
        <strain evidence="2 3">AArcht-Sl</strain>
    </source>
</reference>
<dbReference type="SUPFAM" id="SSF52499">
    <property type="entry name" value="Isochorismatase-like hydrolases"/>
    <property type="match status" value="1"/>
</dbReference>
<keyword evidence="3" id="KW-1185">Reference proteome</keyword>